<feature type="domain" description="C2H2-type" evidence="10">
    <location>
        <begin position="401"/>
        <end position="428"/>
    </location>
</feature>
<dbReference type="InterPro" id="IPR050331">
    <property type="entry name" value="Zinc_finger"/>
</dbReference>
<evidence type="ECO:0000313" key="13">
    <source>
        <dbReference type="Proteomes" id="UP000838756"/>
    </source>
</evidence>
<accession>A0A8S4REI4</accession>
<dbReference type="GO" id="GO:0008270">
    <property type="term" value="F:zinc ion binding"/>
    <property type="evidence" value="ECO:0007669"/>
    <property type="project" value="UniProtKB-UniRule"/>
</dbReference>
<dbReference type="Proteomes" id="UP000838756">
    <property type="component" value="Unassembled WGS sequence"/>
</dbReference>
<organism evidence="12 13">
    <name type="scientific">Pararge aegeria aegeria</name>
    <dbReference type="NCBI Taxonomy" id="348720"/>
    <lineage>
        <taxon>Eukaryota</taxon>
        <taxon>Metazoa</taxon>
        <taxon>Ecdysozoa</taxon>
        <taxon>Arthropoda</taxon>
        <taxon>Hexapoda</taxon>
        <taxon>Insecta</taxon>
        <taxon>Pterygota</taxon>
        <taxon>Neoptera</taxon>
        <taxon>Endopterygota</taxon>
        <taxon>Lepidoptera</taxon>
        <taxon>Glossata</taxon>
        <taxon>Ditrysia</taxon>
        <taxon>Papilionoidea</taxon>
        <taxon>Nymphalidae</taxon>
        <taxon>Satyrinae</taxon>
        <taxon>Satyrini</taxon>
        <taxon>Parargina</taxon>
        <taxon>Pararge</taxon>
    </lineage>
</organism>
<feature type="domain" description="C2H2-type" evidence="10">
    <location>
        <begin position="315"/>
        <end position="342"/>
    </location>
</feature>
<keyword evidence="2 9" id="KW-0479">Metal-binding</keyword>
<feature type="binding site" evidence="9">
    <location>
        <position position="20"/>
    </location>
    <ligand>
        <name>Zn(2+)</name>
        <dbReference type="ChEBI" id="CHEBI:29105"/>
    </ligand>
</feature>
<feature type="domain" description="C2H2-type" evidence="10">
    <location>
        <begin position="513"/>
        <end position="540"/>
    </location>
</feature>
<evidence type="ECO:0000256" key="3">
    <source>
        <dbReference type="ARBA" id="ARBA00022737"/>
    </source>
</evidence>
<dbReference type="GO" id="GO:0005634">
    <property type="term" value="C:nucleus"/>
    <property type="evidence" value="ECO:0007669"/>
    <property type="project" value="UniProtKB-SubCell"/>
</dbReference>
<dbReference type="SMART" id="SM00868">
    <property type="entry name" value="zf-AD"/>
    <property type="match status" value="1"/>
</dbReference>
<feature type="binding site" evidence="9">
    <location>
        <position position="23"/>
    </location>
    <ligand>
        <name>Zn(2+)</name>
        <dbReference type="ChEBI" id="CHEBI:29105"/>
    </ligand>
</feature>
<dbReference type="SMART" id="SM00355">
    <property type="entry name" value="ZnF_C2H2"/>
    <property type="match status" value="12"/>
</dbReference>
<dbReference type="Gene3D" id="3.30.160.60">
    <property type="entry name" value="Classic Zinc Finger"/>
    <property type="match status" value="6"/>
</dbReference>
<dbReference type="SUPFAM" id="SSF57667">
    <property type="entry name" value="beta-beta-alpha zinc fingers"/>
    <property type="match status" value="5"/>
</dbReference>
<evidence type="ECO:0000256" key="9">
    <source>
        <dbReference type="PROSITE-ProRule" id="PRU01263"/>
    </source>
</evidence>
<dbReference type="PROSITE" id="PS50157">
    <property type="entry name" value="ZINC_FINGER_C2H2_2"/>
    <property type="match status" value="8"/>
</dbReference>
<feature type="domain" description="C2H2-type" evidence="10">
    <location>
        <begin position="485"/>
        <end position="512"/>
    </location>
</feature>
<dbReference type="InterPro" id="IPR036236">
    <property type="entry name" value="Znf_C2H2_sf"/>
</dbReference>
<dbReference type="PANTHER" id="PTHR16515">
    <property type="entry name" value="PR DOMAIN ZINC FINGER PROTEIN"/>
    <property type="match status" value="1"/>
</dbReference>
<feature type="domain" description="C2H2-type" evidence="10">
    <location>
        <begin position="344"/>
        <end position="371"/>
    </location>
</feature>
<evidence type="ECO:0000256" key="6">
    <source>
        <dbReference type="ARBA" id="ARBA00023125"/>
    </source>
</evidence>
<evidence type="ECO:0000259" key="11">
    <source>
        <dbReference type="PROSITE" id="PS51915"/>
    </source>
</evidence>
<dbReference type="EMBL" id="CAKXAJ010025155">
    <property type="protein sequence ID" value="CAH2235734.1"/>
    <property type="molecule type" value="Genomic_DNA"/>
</dbReference>
<feature type="domain" description="ZAD" evidence="11">
    <location>
        <begin position="18"/>
        <end position="89"/>
    </location>
</feature>
<dbReference type="PROSITE" id="PS00028">
    <property type="entry name" value="ZINC_FINGER_C2H2_1"/>
    <property type="match status" value="7"/>
</dbReference>
<dbReference type="GO" id="GO:0003677">
    <property type="term" value="F:DNA binding"/>
    <property type="evidence" value="ECO:0007669"/>
    <property type="project" value="UniProtKB-KW"/>
</dbReference>
<dbReference type="Pfam" id="PF07776">
    <property type="entry name" value="zf-AD"/>
    <property type="match status" value="1"/>
</dbReference>
<dbReference type="Pfam" id="PF00096">
    <property type="entry name" value="zf-C2H2"/>
    <property type="match status" value="5"/>
</dbReference>
<dbReference type="Gene3D" id="3.40.1800.20">
    <property type="match status" value="1"/>
</dbReference>
<feature type="binding site" evidence="9">
    <location>
        <position position="65"/>
    </location>
    <ligand>
        <name>Zn(2+)</name>
        <dbReference type="ChEBI" id="CHEBI:29105"/>
    </ligand>
</feature>
<feature type="domain" description="C2H2-type" evidence="10">
    <location>
        <begin position="372"/>
        <end position="400"/>
    </location>
</feature>
<evidence type="ECO:0000256" key="8">
    <source>
        <dbReference type="PROSITE-ProRule" id="PRU00042"/>
    </source>
</evidence>
<evidence type="ECO:0000313" key="12">
    <source>
        <dbReference type="EMBL" id="CAH2235734.1"/>
    </source>
</evidence>
<protein>
    <submittedName>
        <fullName evidence="12">Jg11393 protein</fullName>
    </submittedName>
</protein>
<dbReference type="InterPro" id="IPR013087">
    <property type="entry name" value="Znf_C2H2_type"/>
</dbReference>
<dbReference type="PANTHER" id="PTHR16515:SF49">
    <property type="entry name" value="GASTRULA ZINC FINGER PROTEIN XLCGF49.1-LIKE-RELATED"/>
    <property type="match status" value="1"/>
</dbReference>
<evidence type="ECO:0000256" key="4">
    <source>
        <dbReference type="ARBA" id="ARBA00022771"/>
    </source>
</evidence>
<evidence type="ECO:0000256" key="7">
    <source>
        <dbReference type="ARBA" id="ARBA00023242"/>
    </source>
</evidence>
<keyword evidence="3" id="KW-0677">Repeat</keyword>
<comment type="caution">
    <text evidence="12">The sequence shown here is derived from an EMBL/GenBank/DDBJ whole genome shotgun (WGS) entry which is preliminary data.</text>
</comment>
<name>A0A8S4REI4_9NEOP</name>
<dbReference type="InterPro" id="IPR012934">
    <property type="entry name" value="Znf_AD"/>
</dbReference>
<dbReference type="GO" id="GO:0006355">
    <property type="term" value="P:regulation of DNA-templated transcription"/>
    <property type="evidence" value="ECO:0007669"/>
    <property type="project" value="UniProtKB-ARBA"/>
</dbReference>
<feature type="domain" description="C2H2-type" evidence="10">
    <location>
        <begin position="429"/>
        <end position="456"/>
    </location>
</feature>
<dbReference type="FunFam" id="3.30.160.60:FF:002343">
    <property type="entry name" value="Zinc finger protein 33A"/>
    <property type="match status" value="1"/>
</dbReference>
<keyword evidence="5 9" id="KW-0862">Zinc</keyword>
<gene>
    <name evidence="12" type="primary">jg11393</name>
    <name evidence="12" type="ORF">PAEG_LOCUS13345</name>
</gene>
<reference evidence="12" key="1">
    <citation type="submission" date="2022-03" db="EMBL/GenBank/DDBJ databases">
        <authorList>
            <person name="Lindestad O."/>
        </authorList>
    </citation>
    <scope>NUCLEOTIDE SEQUENCE</scope>
</reference>
<keyword evidence="4 8" id="KW-0863">Zinc-finger</keyword>
<keyword evidence="13" id="KW-1185">Reference proteome</keyword>
<dbReference type="AlphaFoldDB" id="A0A8S4REI4"/>
<comment type="subcellular location">
    <subcellularLocation>
        <location evidence="1">Nucleus</location>
    </subcellularLocation>
</comment>
<evidence type="ECO:0000256" key="5">
    <source>
        <dbReference type="ARBA" id="ARBA00022833"/>
    </source>
</evidence>
<feature type="domain" description="C2H2-type" evidence="10">
    <location>
        <begin position="457"/>
        <end position="484"/>
    </location>
</feature>
<evidence type="ECO:0000256" key="1">
    <source>
        <dbReference type="ARBA" id="ARBA00004123"/>
    </source>
</evidence>
<dbReference type="PROSITE" id="PS51915">
    <property type="entry name" value="ZAD"/>
    <property type="match status" value="1"/>
</dbReference>
<keyword evidence="7" id="KW-0539">Nucleus</keyword>
<keyword evidence="6" id="KW-0238">DNA-binding</keyword>
<dbReference type="OrthoDB" id="8117402at2759"/>
<feature type="binding site" evidence="9">
    <location>
        <position position="62"/>
    </location>
    <ligand>
        <name>Zn(2+)</name>
        <dbReference type="ChEBI" id="CHEBI:29105"/>
    </ligand>
</feature>
<evidence type="ECO:0000256" key="2">
    <source>
        <dbReference type="ARBA" id="ARBA00022723"/>
    </source>
</evidence>
<proteinExistence type="predicted"/>
<evidence type="ECO:0000259" key="10">
    <source>
        <dbReference type="PROSITE" id="PS50157"/>
    </source>
</evidence>
<sequence length="545" mass="63911">MASVNTKKCVVNIDPKLYCCRICLDTKYTKGINLVKSSHILELLEYCVGFTVDIQRTSHVLCVKCKNKIQEFEEFKKKCVKSESLWKKFPILNYPKSYELEHNDDLTKLIKEEQVDAEDQECEDLNTEELCTDENIENHHEKDSEEINNTKQSLVINNEPKSLPKIKTEDNNCNVKCEVETKTNECPKCKKIYNNKKWLWKHMKSCNDYLKKKRIRKIVVKTENGNATLSSNECGLCNRVFSCNIKQHMKQHWLNNHLQCELCNYIGKDFAHMLTHRYSHYPNMKLRCIACDKKGVSMLSLQFHFRAVHLQKPGGYCTFCDKTFNKFKTWKRHHRMHTESNHLYVCDHCGKKFLYRHEIKTHLINHSDTRQYVCETCGKGFRRVSSLRDHINNLHKAREPAKCEHCNKVYKSANNLKIHLRNLTIEKPFICEVCSRNFYTEAILKKHMFWHTNERPFSCEVCGQKYKAKAQLKVHMRKHSGALPYDCVTCGKGFPSSNQLKRHKSVHTGVRAYKCVHCERSFHAKKRLLEHAAGHKSASGDKLET</sequence>
<dbReference type="FunFam" id="3.30.160.60:FF:000446">
    <property type="entry name" value="Zinc finger protein"/>
    <property type="match status" value="2"/>
</dbReference>